<accession>A0A9P7RVJ5</accession>
<evidence type="ECO:0000256" key="2">
    <source>
        <dbReference type="ARBA" id="ARBA00022630"/>
    </source>
</evidence>
<evidence type="ECO:0000256" key="5">
    <source>
        <dbReference type="SAM" id="SignalP"/>
    </source>
</evidence>
<dbReference type="KEGG" id="more:E1B28_011480"/>
<dbReference type="Pfam" id="PF01613">
    <property type="entry name" value="Flavin_Reduct"/>
    <property type="match status" value="1"/>
</dbReference>
<reference evidence="7" key="1">
    <citation type="journal article" date="2021" name="Genome Biol. Evol.">
        <title>The assembled and annotated genome of the fairy-ring fungus Marasmius oreades.</title>
        <authorList>
            <person name="Hiltunen M."/>
            <person name="Ament-Velasquez S.L."/>
            <person name="Johannesson H."/>
        </authorList>
    </citation>
    <scope>NUCLEOTIDE SEQUENCE</scope>
    <source>
        <strain evidence="7">03SP1</strain>
    </source>
</reference>
<evidence type="ECO:0000313" key="8">
    <source>
        <dbReference type="Proteomes" id="UP001049176"/>
    </source>
</evidence>
<evidence type="ECO:0000256" key="4">
    <source>
        <dbReference type="ARBA" id="ARBA00038054"/>
    </source>
</evidence>
<proteinExistence type="inferred from homology"/>
<evidence type="ECO:0000256" key="1">
    <source>
        <dbReference type="ARBA" id="ARBA00001917"/>
    </source>
</evidence>
<dbReference type="GeneID" id="66080555"/>
<feature type="signal peptide" evidence="5">
    <location>
        <begin position="1"/>
        <end position="25"/>
    </location>
</feature>
<evidence type="ECO:0000256" key="3">
    <source>
        <dbReference type="ARBA" id="ARBA00022643"/>
    </source>
</evidence>
<gene>
    <name evidence="7" type="ORF">E1B28_011480</name>
</gene>
<dbReference type="EMBL" id="CM032187">
    <property type="protein sequence ID" value="KAG7089833.1"/>
    <property type="molecule type" value="Genomic_DNA"/>
</dbReference>
<name>A0A9P7RVJ5_9AGAR</name>
<dbReference type="AlphaFoldDB" id="A0A9P7RVJ5"/>
<dbReference type="PANTHER" id="PTHR33798">
    <property type="entry name" value="FLAVOPROTEIN OXYGENASE"/>
    <property type="match status" value="1"/>
</dbReference>
<dbReference type="RefSeq" id="XP_043006303.1">
    <property type="nucleotide sequence ID" value="XM_043156516.1"/>
</dbReference>
<sequence length="235" mass="26437">MFMTRVYSFELYFLIAALALGKPRGWPIPKTHQNRFLMSNDTESPELPSFNHNTQFVRTQPPNPAYKFGDRVSQSEEGKKWMEGEKLGWKTFDSKENSRELYQLLLSGICPRPVAFVSSVSETGVENLAPFSYFNTVSAHPPTISISINAGIGEKDSSRNIKATKGFTVNIISEPWIQQANAACINSPRDVSEWVIAGLTKEPSTLVRAPRVKESAFSMECEVLTPPRFFPSRLR</sequence>
<evidence type="ECO:0000259" key="6">
    <source>
        <dbReference type="SMART" id="SM00903"/>
    </source>
</evidence>
<dbReference type="PANTHER" id="PTHR33798:SF5">
    <property type="entry name" value="FLAVIN REDUCTASE LIKE DOMAIN-CONTAINING PROTEIN"/>
    <property type="match status" value="1"/>
</dbReference>
<dbReference type="InterPro" id="IPR002563">
    <property type="entry name" value="Flavin_Rdtase-like_dom"/>
</dbReference>
<comment type="caution">
    <text evidence="7">The sequence shown here is derived from an EMBL/GenBank/DDBJ whole genome shotgun (WGS) entry which is preliminary data.</text>
</comment>
<dbReference type="GO" id="GO:0010181">
    <property type="term" value="F:FMN binding"/>
    <property type="evidence" value="ECO:0007669"/>
    <property type="project" value="InterPro"/>
</dbReference>
<organism evidence="7 8">
    <name type="scientific">Marasmius oreades</name>
    <name type="common">fairy-ring Marasmius</name>
    <dbReference type="NCBI Taxonomy" id="181124"/>
    <lineage>
        <taxon>Eukaryota</taxon>
        <taxon>Fungi</taxon>
        <taxon>Dikarya</taxon>
        <taxon>Basidiomycota</taxon>
        <taxon>Agaricomycotina</taxon>
        <taxon>Agaricomycetes</taxon>
        <taxon>Agaricomycetidae</taxon>
        <taxon>Agaricales</taxon>
        <taxon>Marasmiineae</taxon>
        <taxon>Marasmiaceae</taxon>
        <taxon>Marasmius</taxon>
    </lineage>
</organism>
<comment type="similarity">
    <text evidence="4">Belongs to the flavoredoxin family.</text>
</comment>
<evidence type="ECO:0000313" key="7">
    <source>
        <dbReference type="EMBL" id="KAG7089833.1"/>
    </source>
</evidence>
<dbReference type="OrthoDB" id="298012at2759"/>
<feature type="chain" id="PRO_5040260333" description="Flavin reductase like domain-containing protein" evidence="5">
    <location>
        <begin position="26"/>
        <end position="235"/>
    </location>
</feature>
<dbReference type="SUPFAM" id="SSF50475">
    <property type="entry name" value="FMN-binding split barrel"/>
    <property type="match status" value="1"/>
</dbReference>
<feature type="domain" description="Flavin reductase like" evidence="6">
    <location>
        <begin position="107"/>
        <end position="235"/>
    </location>
</feature>
<protein>
    <recommendedName>
        <fullName evidence="6">Flavin reductase like domain-containing protein</fullName>
    </recommendedName>
</protein>
<keyword evidence="5" id="KW-0732">Signal</keyword>
<comment type="cofactor">
    <cofactor evidence="1">
        <name>FMN</name>
        <dbReference type="ChEBI" id="CHEBI:58210"/>
    </cofactor>
</comment>
<keyword evidence="2" id="KW-0285">Flavoprotein</keyword>
<keyword evidence="8" id="KW-1185">Reference proteome</keyword>
<keyword evidence="3" id="KW-0288">FMN</keyword>
<dbReference type="Gene3D" id="2.30.110.10">
    <property type="entry name" value="Electron Transport, Fmn-binding Protein, Chain A"/>
    <property type="match status" value="1"/>
</dbReference>
<dbReference type="SMART" id="SM00903">
    <property type="entry name" value="Flavin_Reduct"/>
    <property type="match status" value="1"/>
</dbReference>
<dbReference type="InterPro" id="IPR012349">
    <property type="entry name" value="Split_barrel_FMN-bd"/>
</dbReference>
<dbReference type="Proteomes" id="UP001049176">
    <property type="component" value="Chromosome 7"/>
</dbReference>